<evidence type="ECO:0000256" key="2">
    <source>
        <dbReference type="SAM" id="SignalP"/>
    </source>
</evidence>
<keyword evidence="2" id="KW-0732">Signal</keyword>
<evidence type="ECO:0000256" key="1">
    <source>
        <dbReference type="SAM" id="MobiDB-lite"/>
    </source>
</evidence>
<feature type="compositionally biased region" description="Basic and acidic residues" evidence="1">
    <location>
        <begin position="345"/>
        <end position="354"/>
    </location>
</feature>
<keyword evidence="4" id="KW-1185">Reference proteome</keyword>
<sequence>MVHCRTCGLGFWRTTLLIPLLTAAPPIFLTPPSCPLVIFYPPVARPPTTLHLGELGFKMVGSRRTDASWCSPTPAAATLAEAATPVAAAAVVAASPRRAYHAPESSPVAAAAAVQSIVPAADAAAAALAASAARAAAATLSVSESPSDPAATALAAAAAVGRAAGLSSSVAVGSAVVAAAALRRRGARSSAGRAETVGELEQSLHRTVDTWVDRGTPRVTSTAYMPPVPLHELQSAATTRQTLPQLFAERTIPFGEEDSAQSLKASLSRFNATGTTVWGARMHSLAVFVRTKGKHNFFSSMEHGFDVGVDRAAAGAAVAPSTPARLPAPARRSPSSHSPATPLLDAKDRDEDPGPAHLSATPASRPRSPAHPQESAGSPLDSSTVVDTPSALKPQDAPLPASLLPSSQHAAMMLQSMAVEQDERVRSLAKSAQVTEVKEMVYRMNKCIQANAQSAAA</sequence>
<protein>
    <submittedName>
        <fullName evidence="3">Uncharacterized protein</fullName>
    </submittedName>
</protein>
<feature type="chain" id="PRO_5010865874" evidence="2">
    <location>
        <begin position="24"/>
        <end position="457"/>
    </location>
</feature>
<evidence type="ECO:0000313" key="3">
    <source>
        <dbReference type="EMBL" id="OSX79225.1"/>
    </source>
</evidence>
<dbReference type="Proteomes" id="UP000218209">
    <property type="component" value="Unassembled WGS sequence"/>
</dbReference>
<accession>A0A1X6PEQ1</accession>
<dbReference type="EMBL" id="KV918795">
    <property type="protein sequence ID" value="OSX79225.1"/>
    <property type="molecule type" value="Genomic_DNA"/>
</dbReference>
<dbReference type="AlphaFoldDB" id="A0A1X6PEQ1"/>
<feature type="signal peptide" evidence="2">
    <location>
        <begin position="1"/>
        <end position="23"/>
    </location>
</feature>
<gene>
    <name evidence="3" type="ORF">BU14_0084s0038</name>
</gene>
<feature type="compositionally biased region" description="Low complexity" evidence="1">
    <location>
        <begin position="318"/>
        <end position="342"/>
    </location>
</feature>
<organism evidence="3 4">
    <name type="scientific">Porphyra umbilicalis</name>
    <name type="common">Purple laver</name>
    <name type="synonym">Red alga</name>
    <dbReference type="NCBI Taxonomy" id="2786"/>
    <lineage>
        <taxon>Eukaryota</taxon>
        <taxon>Rhodophyta</taxon>
        <taxon>Bangiophyceae</taxon>
        <taxon>Bangiales</taxon>
        <taxon>Bangiaceae</taxon>
        <taxon>Porphyra</taxon>
    </lineage>
</organism>
<proteinExistence type="predicted"/>
<feature type="region of interest" description="Disordered" evidence="1">
    <location>
        <begin position="318"/>
        <end position="402"/>
    </location>
</feature>
<evidence type="ECO:0000313" key="4">
    <source>
        <dbReference type="Proteomes" id="UP000218209"/>
    </source>
</evidence>
<name>A0A1X6PEQ1_PORUM</name>
<reference evidence="3 4" key="1">
    <citation type="submission" date="2017-03" db="EMBL/GenBank/DDBJ databases">
        <title>WGS assembly of Porphyra umbilicalis.</title>
        <authorList>
            <person name="Brawley S.H."/>
            <person name="Blouin N.A."/>
            <person name="Ficko-Blean E."/>
            <person name="Wheeler G.L."/>
            <person name="Lohr M."/>
            <person name="Goodson H.V."/>
            <person name="Jenkins J.W."/>
            <person name="Blaby-Haas C.E."/>
            <person name="Helliwell K.E."/>
            <person name="Chan C."/>
            <person name="Marriage T."/>
            <person name="Bhattacharya D."/>
            <person name="Klein A.S."/>
            <person name="Badis Y."/>
            <person name="Brodie J."/>
            <person name="Cao Y."/>
            <person name="Collen J."/>
            <person name="Dittami S.M."/>
            <person name="Gachon C.M."/>
            <person name="Green B.R."/>
            <person name="Karpowicz S."/>
            <person name="Kim J.W."/>
            <person name="Kudahl U."/>
            <person name="Lin S."/>
            <person name="Michel G."/>
            <person name="Mittag M."/>
            <person name="Olson B.J."/>
            <person name="Pangilinan J."/>
            <person name="Peng Y."/>
            <person name="Qiu H."/>
            <person name="Shu S."/>
            <person name="Singer J.T."/>
            <person name="Smith A.G."/>
            <person name="Sprecher B.N."/>
            <person name="Wagner V."/>
            <person name="Wang W."/>
            <person name="Wang Z.-Y."/>
            <person name="Yan J."/>
            <person name="Yarish C."/>
            <person name="Zoeuner-Riek S."/>
            <person name="Zhuang Y."/>
            <person name="Zou Y."/>
            <person name="Lindquist E.A."/>
            <person name="Grimwood J."/>
            <person name="Barry K."/>
            <person name="Rokhsar D.S."/>
            <person name="Schmutz J."/>
            <person name="Stiller J.W."/>
            <person name="Grossman A.R."/>
            <person name="Prochnik S.E."/>
        </authorList>
    </citation>
    <scope>NUCLEOTIDE SEQUENCE [LARGE SCALE GENOMIC DNA]</scope>
    <source>
        <strain evidence="3">4086291</strain>
    </source>
</reference>